<reference evidence="1" key="2">
    <citation type="journal article" date="2015" name="Fish Shellfish Immunol.">
        <title>Early steps in the European eel (Anguilla anguilla)-Vibrio vulnificus interaction in the gills: Role of the RtxA13 toxin.</title>
        <authorList>
            <person name="Callol A."/>
            <person name="Pajuelo D."/>
            <person name="Ebbesson L."/>
            <person name="Teles M."/>
            <person name="MacKenzie S."/>
            <person name="Amaro C."/>
        </authorList>
    </citation>
    <scope>NUCLEOTIDE SEQUENCE</scope>
</reference>
<accession>A0A0E9QS61</accession>
<organism evidence="1">
    <name type="scientific">Anguilla anguilla</name>
    <name type="common">European freshwater eel</name>
    <name type="synonym">Muraena anguilla</name>
    <dbReference type="NCBI Taxonomy" id="7936"/>
    <lineage>
        <taxon>Eukaryota</taxon>
        <taxon>Metazoa</taxon>
        <taxon>Chordata</taxon>
        <taxon>Craniata</taxon>
        <taxon>Vertebrata</taxon>
        <taxon>Euteleostomi</taxon>
        <taxon>Actinopterygii</taxon>
        <taxon>Neopterygii</taxon>
        <taxon>Teleostei</taxon>
        <taxon>Anguilliformes</taxon>
        <taxon>Anguillidae</taxon>
        <taxon>Anguilla</taxon>
    </lineage>
</organism>
<evidence type="ECO:0000313" key="1">
    <source>
        <dbReference type="EMBL" id="JAH19252.1"/>
    </source>
</evidence>
<reference evidence="1" key="1">
    <citation type="submission" date="2014-11" db="EMBL/GenBank/DDBJ databases">
        <authorList>
            <person name="Amaro Gonzalez C."/>
        </authorList>
    </citation>
    <scope>NUCLEOTIDE SEQUENCE</scope>
</reference>
<name>A0A0E9QS61_ANGAN</name>
<protein>
    <submittedName>
        <fullName evidence="1">Uncharacterized protein</fullName>
    </submittedName>
</protein>
<sequence length="56" mass="6322">MKLFEKESGPAPCSEYLPVAVIRITVSCRSYLVKKRSLLYCTAFLKALYCLFTAVV</sequence>
<dbReference type="EMBL" id="GBXM01089325">
    <property type="protein sequence ID" value="JAH19252.1"/>
    <property type="molecule type" value="Transcribed_RNA"/>
</dbReference>
<dbReference type="AlphaFoldDB" id="A0A0E9QS61"/>
<proteinExistence type="predicted"/>